<dbReference type="InterPro" id="IPR016024">
    <property type="entry name" value="ARM-type_fold"/>
</dbReference>
<sequence length="588" mass="63918">FEQCGNQTATVIALGCLKEYQFNNAVSLAAIKDVGGLETLVNLLQTENHKCIVGSLGVLGEVCHSREMQKQLTDMGAVQQLVELLSGPHPLLQSLSAEVLFNLAKIRKARFIVRKSGGIPILVDLLDVKRSLLTTPKNTMDTADLQTLDVLIGSVKALWSLSQCKKNKEEMRKAGCVKLLACLLRSVHQQLVVYTMGIVQQCASEKSYRMDIQSEGMLSEMVRFLSSENAQLKKHSASALFKCAEEAKTGQLVREHGGLDPLVSIMRGCSQDGDPELLAAATGAVWKCSFLPDNIRRLEQLNTVQLLVQLLNDNHEEVLTNVAGALGECAKLEHNREEIVRCGGIERLVHLLTYDNPQLLENVTKVLGECANNAESMAKIAQLDGVRFIWSLLKNKSNSVQSTAASALVPCIKNYKGSAEMVRSLVGGLELLVSLLKSEDKDVVRNVCLAISHIAADRDNLAVITDHGVIPLLCNLVDTEEDGLRESVSLAMGSCCMWGDNCLELGKLGAVPPLVSYMASSDPRVHRSTALALYNLSSHPFNCITLHRSGVVPYLLVTIASSDESVQQASAGCLSNIRRLALIADSLR</sequence>
<feature type="non-terminal residue" evidence="2">
    <location>
        <position position="1"/>
    </location>
</feature>
<proteinExistence type="predicted"/>
<comment type="caution">
    <text evidence="2">The sequence shown here is derived from an EMBL/GenBank/DDBJ whole genome shotgun (WGS) entry which is preliminary data.</text>
</comment>
<evidence type="ECO:0000313" key="3">
    <source>
        <dbReference type="Proteomes" id="UP001558652"/>
    </source>
</evidence>
<dbReference type="PANTHER" id="PTHR46241">
    <property type="entry name" value="ARMADILLO REPEAT-CONTAINING PROTEIN 4 ARMC4"/>
    <property type="match status" value="1"/>
</dbReference>
<dbReference type="PANTHER" id="PTHR46241:SF1">
    <property type="entry name" value="OUTER DYNEIN ARM-DOCKING COMPLEX SUBUNIT 2"/>
    <property type="match status" value="1"/>
</dbReference>
<dbReference type="InterPro" id="IPR000225">
    <property type="entry name" value="Armadillo"/>
</dbReference>
<name>A0ABD0Z3J1_9HEMI</name>
<dbReference type="Pfam" id="PF00514">
    <property type="entry name" value="Arm"/>
    <property type="match status" value="5"/>
</dbReference>
<accession>A0ABD0Z3J1</accession>
<protein>
    <recommendedName>
        <fullName evidence="4">Armadillo repeat-containing protein gudu</fullName>
    </recommendedName>
</protein>
<evidence type="ECO:0008006" key="4">
    <source>
        <dbReference type="Google" id="ProtNLM"/>
    </source>
</evidence>
<evidence type="ECO:0000313" key="2">
    <source>
        <dbReference type="EMBL" id="KAL1129974.1"/>
    </source>
</evidence>
<dbReference type="Proteomes" id="UP001558652">
    <property type="component" value="Unassembled WGS sequence"/>
</dbReference>
<feature type="repeat" description="ARM" evidence="1">
    <location>
        <begin position="76"/>
        <end position="118"/>
    </location>
</feature>
<organism evidence="2 3">
    <name type="scientific">Ranatra chinensis</name>
    <dbReference type="NCBI Taxonomy" id="642074"/>
    <lineage>
        <taxon>Eukaryota</taxon>
        <taxon>Metazoa</taxon>
        <taxon>Ecdysozoa</taxon>
        <taxon>Arthropoda</taxon>
        <taxon>Hexapoda</taxon>
        <taxon>Insecta</taxon>
        <taxon>Pterygota</taxon>
        <taxon>Neoptera</taxon>
        <taxon>Paraneoptera</taxon>
        <taxon>Hemiptera</taxon>
        <taxon>Heteroptera</taxon>
        <taxon>Panheteroptera</taxon>
        <taxon>Nepomorpha</taxon>
        <taxon>Nepidae</taxon>
        <taxon>Ranatrinae</taxon>
        <taxon>Ranatra</taxon>
    </lineage>
</organism>
<dbReference type="PROSITE" id="PS50176">
    <property type="entry name" value="ARM_REPEAT"/>
    <property type="match status" value="4"/>
</dbReference>
<gene>
    <name evidence="2" type="ORF">AAG570_012918</name>
</gene>
<dbReference type="SUPFAM" id="SSF48371">
    <property type="entry name" value="ARM repeat"/>
    <property type="match status" value="2"/>
</dbReference>
<dbReference type="AlphaFoldDB" id="A0ABD0Z3J1"/>
<dbReference type="InterPro" id="IPR011989">
    <property type="entry name" value="ARM-like"/>
</dbReference>
<dbReference type="Gene3D" id="1.25.10.10">
    <property type="entry name" value="Leucine-rich Repeat Variant"/>
    <property type="match status" value="4"/>
</dbReference>
<evidence type="ECO:0000256" key="1">
    <source>
        <dbReference type="PROSITE-ProRule" id="PRU00259"/>
    </source>
</evidence>
<dbReference type="SMART" id="SM00185">
    <property type="entry name" value="ARM"/>
    <property type="match status" value="12"/>
</dbReference>
<keyword evidence="3" id="KW-1185">Reference proteome</keyword>
<feature type="repeat" description="ARM" evidence="1">
    <location>
        <begin position="509"/>
        <end position="539"/>
    </location>
</feature>
<dbReference type="EMBL" id="JBFDAA010000008">
    <property type="protein sequence ID" value="KAL1129974.1"/>
    <property type="molecule type" value="Genomic_DNA"/>
</dbReference>
<feature type="repeat" description="ARM" evidence="1">
    <location>
        <begin position="302"/>
        <end position="344"/>
    </location>
</feature>
<reference evidence="2 3" key="1">
    <citation type="submission" date="2024-07" db="EMBL/GenBank/DDBJ databases">
        <title>Chromosome-level genome assembly of the water stick insect Ranatra chinensis (Heteroptera: Nepidae).</title>
        <authorList>
            <person name="Liu X."/>
        </authorList>
    </citation>
    <scope>NUCLEOTIDE SEQUENCE [LARGE SCALE GENOMIC DNA]</scope>
    <source>
        <strain evidence="2">Cailab_2021Rc</strain>
        <tissue evidence="2">Muscle</tissue>
    </source>
</reference>
<feature type="repeat" description="ARM" evidence="1">
    <location>
        <begin position="427"/>
        <end position="469"/>
    </location>
</feature>